<dbReference type="AlphaFoldDB" id="A0A8J2NLP1"/>
<proteinExistence type="inferred from homology"/>
<keyword evidence="7" id="KW-0067">ATP-binding</keyword>
<feature type="compositionally biased region" description="Low complexity" evidence="11">
    <location>
        <begin position="94"/>
        <end position="104"/>
    </location>
</feature>
<dbReference type="InterPro" id="IPR017871">
    <property type="entry name" value="ABC_transporter-like_CS"/>
</dbReference>
<dbReference type="EMBL" id="CAJVCH010024549">
    <property type="protein sequence ID" value="CAG7696965.1"/>
    <property type="molecule type" value="Genomic_DNA"/>
</dbReference>
<feature type="compositionally biased region" description="Polar residues" evidence="11">
    <location>
        <begin position="347"/>
        <end position="373"/>
    </location>
</feature>
<evidence type="ECO:0000259" key="13">
    <source>
        <dbReference type="PROSITE" id="PS50893"/>
    </source>
</evidence>
<feature type="transmembrane region" description="Helical" evidence="12">
    <location>
        <begin position="831"/>
        <end position="849"/>
    </location>
</feature>
<dbReference type="InterPro" id="IPR013525">
    <property type="entry name" value="ABC2_TM"/>
</dbReference>
<sequence length="1002" mass="111243">MANPKVVLELEGIDPPGFRETDDNDNRSFKSISSKNSVSSFSSGSVSEDESPPPINFSTKPPASASLSNFTGNINSVPDLTKPGRGFTPQKLVTSISSDSSSSTDTEKYSGIKSTRRKSSDSDSSENDVEEYISPPPVPPIIINNGPQAKPLEKPVTRKVSSSSEDDVDEYASKQPVTPIIISNIITKPKPLETKNLPPLPSSTSSSDTDASPSLTKRSTEIPIGKSVTQPNRNNFSNDQYRAPIRNETKPVPVAQPVATETKKPTIEYTTEVQPSKKSPVEHQKRQKESNIFQKRPANTGTNKIDPNFSTEEHSQRELTITGTKIGSVRTDPTMDRTRFDIKPKRSYSNPVTDTSDSEGSTQNVSMQPSQRVTEIRKPREGELIYSWLNLNVSVGPQNKSSADLEKGGCFGLKKKPVSKVILQNVTGIVYPGQLVAMMGASGAGKTTLLNVLTFRNTRKLNISGDIFVNGVPVKNSEMLSSISAYVQQDDLFIGTLTVREHLIFQARLRMDRHFSFTDRVKRVDEVINDLGLTKCRDTLIGIPGRIKGISGGEMKRLSFASEVLTNPSLMFCDEPTSGLDSYMAANVISVLKQMAMRGKTIVCTIHQPSSEVYDMFDSLLLMAEGKVAYLGDAKQVIPFFKELHYDCPLHYNPADFLIQTLAIRPNEEAEICRKQVHGICSSYENSLGKKIQNSIARINLNRGDLDQTQINQAKAKRSPYKASWFQQFLAVFWRCWKTQFKDPMAVTVRTVTTIFLALLVGVIYLGQDNDQEGIMNINGALFLMLTNVTFQNVFGVVNVFAAELPVFLREHYNGMYRTDIYYLSKTFSELPFFIVLPFVFTSIIYWMIGMNPDVDRFFIACAIITLITNIACSFGYMISCLSSSLNMALAMGPPLIIPFLLFGGFFLNSSSVPVWLIWMKYISWFHYGNEALSINQWNDVSNITCNRGTSSSCISDGDELLGTLGFNEDNLILDCCMLVVLLIAFRIIGFLGLLLKTYRAK</sequence>
<comment type="subcellular location">
    <subcellularLocation>
        <location evidence="1">Membrane</location>
        <topology evidence="1">Multi-pass membrane protein</topology>
    </subcellularLocation>
</comment>
<dbReference type="InterPro" id="IPR003439">
    <property type="entry name" value="ABC_transporter-like_ATP-bd"/>
</dbReference>
<dbReference type="GO" id="GO:0005524">
    <property type="term" value="F:ATP binding"/>
    <property type="evidence" value="ECO:0007669"/>
    <property type="project" value="UniProtKB-KW"/>
</dbReference>
<feature type="region of interest" description="Disordered" evidence="11">
    <location>
        <begin position="1"/>
        <end position="377"/>
    </location>
</feature>
<evidence type="ECO:0000256" key="7">
    <source>
        <dbReference type="ARBA" id="ARBA00022840"/>
    </source>
</evidence>
<keyword evidence="8 12" id="KW-1133">Transmembrane helix</keyword>
<feature type="compositionally biased region" description="Polar residues" evidence="11">
    <location>
        <begin position="268"/>
        <end position="277"/>
    </location>
</feature>
<evidence type="ECO:0000256" key="6">
    <source>
        <dbReference type="ARBA" id="ARBA00022741"/>
    </source>
</evidence>
<dbReference type="InterPro" id="IPR050352">
    <property type="entry name" value="ABCG_transporters"/>
</dbReference>
<dbReference type="GO" id="GO:0005886">
    <property type="term" value="C:plasma membrane"/>
    <property type="evidence" value="ECO:0007669"/>
    <property type="project" value="TreeGrafter"/>
</dbReference>
<dbReference type="GO" id="GO:0030659">
    <property type="term" value="C:cytoplasmic vesicle membrane"/>
    <property type="evidence" value="ECO:0007669"/>
    <property type="project" value="TreeGrafter"/>
</dbReference>
<evidence type="ECO:0000256" key="3">
    <source>
        <dbReference type="ARBA" id="ARBA00022448"/>
    </source>
</evidence>
<feature type="transmembrane region" description="Helical" evidence="12">
    <location>
        <begin position="897"/>
        <end position="919"/>
    </location>
</feature>
<dbReference type="PANTHER" id="PTHR48041:SF129">
    <property type="entry name" value="PROTEIN WHITE"/>
    <property type="match status" value="1"/>
</dbReference>
<dbReference type="PROSITE" id="PS00211">
    <property type="entry name" value="ABC_TRANSPORTER_1"/>
    <property type="match status" value="1"/>
</dbReference>
<name>A0A8J2NLP1_9HEXA</name>
<comment type="similarity">
    <text evidence="2">Belongs to the ABC transporter superfamily. ABCG family. Eye pigment precursor importer (TC 3.A.1.204) subfamily.</text>
</comment>
<feature type="transmembrane region" description="Helical" evidence="12">
    <location>
        <begin position="858"/>
        <end position="877"/>
    </location>
</feature>
<evidence type="ECO:0000256" key="4">
    <source>
        <dbReference type="ARBA" id="ARBA00022474"/>
    </source>
</evidence>
<dbReference type="CDD" id="cd03213">
    <property type="entry name" value="ABCG_EPDR"/>
    <property type="match status" value="1"/>
</dbReference>
<feature type="compositionally biased region" description="Low complexity" evidence="11">
    <location>
        <begin position="29"/>
        <end position="46"/>
    </location>
</feature>
<keyword evidence="15" id="KW-1185">Reference proteome</keyword>
<evidence type="ECO:0000256" key="10">
    <source>
        <dbReference type="ARBA" id="ARBA00039188"/>
    </source>
</evidence>
<keyword evidence="9 12" id="KW-0472">Membrane</keyword>
<evidence type="ECO:0000313" key="14">
    <source>
        <dbReference type="EMBL" id="CAG7696965.1"/>
    </source>
</evidence>
<dbReference type="PROSITE" id="PS50893">
    <property type="entry name" value="ABC_TRANSPORTER_2"/>
    <property type="match status" value="1"/>
</dbReference>
<keyword evidence="6" id="KW-0547">Nucleotide-binding</keyword>
<evidence type="ECO:0000256" key="11">
    <source>
        <dbReference type="SAM" id="MobiDB-lite"/>
    </source>
</evidence>
<dbReference type="InterPro" id="IPR003593">
    <property type="entry name" value="AAA+_ATPase"/>
</dbReference>
<dbReference type="InterPro" id="IPR005284">
    <property type="entry name" value="Pigment_permease/Abcg"/>
</dbReference>
<dbReference type="NCBIfam" id="TIGR00955">
    <property type="entry name" value="3a01204"/>
    <property type="match status" value="1"/>
</dbReference>
<dbReference type="GO" id="GO:0140359">
    <property type="term" value="F:ABC-type transporter activity"/>
    <property type="evidence" value="ECO:0007669"/>
    <property type="project" value="InterPro"/>
</dbReference>
<evidence type="ECO:0000256" key="5">
    <source>
        <dbReference type="ARBA" id="ARBA00022692"/>
    </source>
</evidence>
<feature type="transmembrane region" description="Helical" evidence="12">
    <location>
        <begin position="778"/>
        <end position="802"/>
    </location>
</feature>
<feature type="compositionally biased region" description="Polar residues" evidence="11">
    <location>
        <begin position="56"/>
        <end position="78"/>
    </location>
</feature>
<feature type="compositionally biased region" description="Basic and acidic residues" evidence="11">
    <location>
        <begin position="17"/>
        <end position="28"/>
    </location>
</feature>
<feature type="compositionally biased region" description="Polar residues" evidence="11">
    <location>
        <begin position="290"/>
        <end position="310"/>
    </location>
</feature>
<evidence type="ECO:0000256" key="8">
    <source>
        <dbReference type="ARBA" id="ARBA00022989"/>
    </source>
</evidence>
<organism evidence="14 15">
    <name type="scientific">Allacma fusca</name>
    <dbReference type="NCBI Taxonomy" id="39272"/>
    <lineage>
        <taxon>Eukaryota</taxon>
        <taxon>Metazoa</taxon>
        <taxon>Ecdysozoa</taxon>
        <taxon>Arthropoda</taxon>
        <taxon>Hexapoda</taxon>
        <taxon>Collembola</taxon>
        <taxon>Symphypleona</taxon>
        <taxon>Sminthuridae</taxon>
        <taxon>Allacma</taxon>
    </lineage>
</organism>
<dbReference type="SMART" id="SM00382">
    <property type="entry name" value="AAA"/>
    <property type="match status" value="1"/>
</dbReference>
<dbReference type="GO" id="GO:0031409">
    <property type="term" value="F:pigment binding"/>
    <property type="evidence" value="ECO:0007669"/>
    <property type="project" value="UniProtKB-KW"/>
</dbReference>
<evidence type="ECO:0000256" key="12">
    <source>
        <dbReference type="SAM" id="Phobius"/>
    </source>
</evidence>
<feature type="domain" description="ABC transporter" evidence="13">
    <location>
        <begin position="400"/>
        <end position="650"/>
    </location>
</feature>
<evidence type="ECO:0000256" key="9">
    <source>
        <dbReference type="ARBA" id="ARBA00023136"/>
    </source>
</evidence>
<feature type="compositionally biased region" description="Basic and acidic residues" evidence="11">
    <location>
        <begin position="333"/>
        <end position="344"/>
    </location>
</feature>
<gene>
    <name evidence="14" type="ORF">AFUS01_LOCUS3978</name>
</gene>
<dbReference type="InterPro" id="IPR043926">
    <property type="entry name" value="ABCG_dom"/>
</dbReference>
<reference evidence="14" key="1">
    <citation type="submission" date="2021-06" db="EMBL/GenBank/DDBJ databases">
        <authorList>
            <person name="Hodson N. C."/>
            <person name="Mongue J. A."/>
            <person name="Jaron S. K."/>
        </authorList>
    </citation>
    <scope>NUCLEOTIDE SEQUENCE</scope>
</reference>
<feature type="compositionally biased region" description="Basic and acidic residues" evidence="11">
    <location>
        <begin position="279"/>
        <end position="289"/>
    </location>
</feature>
<accession>A0A8J2NLP1</accession>
<protein>
    <recommendedName>
        <fullName evidence="10">Protein white</fullName>
    </recommendedName>
</protein>
<evidence type="ECO:0000256" key="1">
    <source>
        <dbReference type="ARBA" id="ARBA00004141"/>
    </source>
</evidence>
<comment type="caution">
    <text evidence="14">The sequence shown here is derived from an EMBL/GenBank/DDBJ whole genome shotgun (WGS) entry which is preliminary data.</text>
</comment>
<dbReference type="Proteomes" id="UP000708208">
    <property type="component" value="Unassembled WGS sequence"/>
</dbReference>
<dbReference type="Pfam" id="PF01061">
    <property type="entry name" value="ABC2_membrane"/>
    <property type="match status" value="1"/>
</dbReference>
<dbReference type="GO" id="GO:0016887">
    <property type="term" value="F:ATP hydrolysis activity"/>
    <property type="evidence" value="ECO:0007669"/>
    <property type="project" value="InterPro"/>
</dbReference>
<feature type="compositionally biased region" description="Polar residues" evidence="11">
    <location>
        <begin position="227"/>
        <end position="240"/>
    </location>
</feature>
<dbReference type="FunFam" id="3.40.50.300:FF:001225">
    <property type="entry name" value="ATP-binding cassette sub-family G member"/>
    <property type="match status" value="1"/>
</dbReference>
<feature type="compositionally biased region" description="Low complexity" evidence="11">
    <location>
        <begin position="202"/>
        <end position="216"/>
    </location>
</feature>
<feature type="transmembrane region" description="Helical" evidence="12">
    <location>
        <begin position="745"/>
        <end position="766"/>
    </location>
</feature>
<dbReference type="OrthoDB" id="66620at2759"/>
<keyword evidence="3" id="KW-0813">Transport</keyword>
<evidence type="ECO:0000256" key="2">
    <source>
        <dbReference type="ARBA" id="ARBA00005814"/>
    </source>
</evidence>
<keyword evidence="4" id="KW-0608">Pigment</keyword>
<evidence type="ECO:0000313" key="15">
    <source>
        <dbReference type="Proteomes" id="UP000708208"/>
    </source>
</evidence>
<dbReference type="Pfam" id="PF00005">
    <property type="entry name" value="ABC_tran"/>
    <property type="match status" value="1"/>
</dbReference>
<feature type="transmembrane region" description="Helical" evidence="12">
    <location>
        <begin position="972"/>
        <end position="996"/>
    </location>
</feature>
<dbReference type="Pfam" id="PF19055">
    <property type="entry name" value="ABC2_membrane_7"/>
    <property type="match status" value="1"/>
</dbReference>
<dbReference type="PANTHER" id="PTHR48041">
    <property type="entry name" value="ABC TRANSPORTER G FAMILY MEMBER 28"/>
    <property type="match status" value="1"/>
</dbReference>
<keyword evidence="5 12" id="KW-0812">Transmembrane</keyword>